<dbReference type="KEGG" id="btab:109044554"/>
<feature type="repeat" description="Filamin" evidence="1">
    <location>
        <begin position="169"/>
        <end position="291"/>
    </location>
</feature>
<feature type="coiled-coil region" evidence="2">
    <location>
        <begin position="688"/>
        <end position="744"/>
    </location>
</feature>
<keyword evidence="4" id="KW-0472">Membrane</keyword>
<feature type="compositionally biased region" description="Basic and acidic residues" evidence="3">
    <location>
        <begin position="2105"/>
        <end position="2122"/>
    </location>
</feature>
<feature type="compositionally biased region" description="Basic and acidic residues" evidence="3">
    <location>
        <begin position="2194"/>
        <end position="2215"/>
    </location>
</feature>
<feature type="region of interest" description="Disordered" evidence="3">
    <location>
        <begin position="2698"/>
        <end position="2723"/>
    </location>
</feature>
<feature type="compositionally biased region" description="Polar residues" evidence="3">
    <location>
        <begin position="2093"/>
        <end position="2104"/>
    </location>
</feature>
<dbReference type="SUPFAM" id="SSF81296">
    <property type="entry name" value="E set domains"/>
    <property type="match status" value="1"/>
</dbReference>
<dbReference type="InterPro" id="IPR014756">
    <property type="entry name" value="Ig_E-set"/>
</dbReference>
<feature type="compositionally biased region" description="Basic and acidic residues" evidence="3">
    <location>
        <begin position="2443"/>
        <end position="2454"/>
    </location>
</feature>
<keyword evidence="4" id="KW-1133">Transmembrane helix</keyword>
<gene>
    <name evidence="5" type="ORF">BEMITA_LOCUS12757</name>
</gene>
<dbReference type="InterPro" id="IPR013783">
    <property type="entry name" value="Ig-like_fold"/>
</dbReference>
<proteinExistence type="predicted"/>
<keyword evidence="2" id="KW-0175">Coiled coil</keyword>
<feature type="compositionally biased region" description="Polar residues" evidence="3">
    <location>
        <begin position="1665"/>
        <end position="1683"/>
    </location>
</feature>
<keyword evidence="4" id="KW-0812">Transmembrane</keyword>
<feature type="compositionally biased region" description="Polar residues" evidence="3">
    <location>
        <begin position="1160"/>
        <end position="1173"/>
    </location>
</feature>
<dbReference type="EMBL" id="OU963869">
    <property type="protein sequence ID" value="CAH0394461.1"/>
    <property type="molecule type" value="Genomic_DNA"/>
</dbReference>
<organism evidence="5 6">
    <name type="scientific">Bemisia tabaci</name>
    <name type="common">Sweetpotato whitefly</name>
    <name type="synonym">Aleurodes tabaci</name>
    <dbReference type="NCBI Taxonomy" id="7038"/>
    <lineage>
        <taxon>Eukaryota</taxon>
        <taxon>Metazoa</taxon>
        <taxon>Ecdysozoa</taxon>
        <taxon>Arthropoda</taxon>
        <taxon>Hexapoda</taxon>
        <taxon>Insecta</taxon>
        <taxon>Pterygota</taxon>
        <taxon>Neoptera</taxon>
        <taxon>Paraneoptera</taxon>
        <taxon>Hemiptera</taxon>
        <taxon>Sternorrhyncha</taxon>
        <taxon>Aleyrodoidea</taxon>
        <taxon>Aleyrodidae</taxon>
        <taxon>Aleyrodinae</taxon>
        <taxon>Bemisia</taxon>
    </lineage>
</organism>
<feature type="region of interest" description="Disordered" evidence="3">
    <location>
        <begin position="2324"/>
        <end position="2360"/>
    </location>
</feature>
<feature type="region of interest" description="Disordered" evidence="3">
    <location>
        <begin position="1144"/>
        <end position="1187"/>
    </location>
</feature>
<sequence length="3739" mass="418715">MAEQSGSDEEGEDWRLDFGFWIGNISLGVLFVLLYRCFRVFFGLLLKFYRRTLAWLNPKYGRRLALLQWIEKRAGRKIHGFSELWENPELLSVVVDSVIPQAYEEGEGEDVTRHAALQQIQSTLSRYFEIRPMFLGEELKRSWDRKIENKFIRLLHLIKASIERLERTTKQEDASEYVARGMGLITATQGHAAFFYVYSRHELDFDAMRITIAGPNGDAGEITVIGSREDSKNHTTGIHIKYEVIANAGSLQDGVKKCLKVVYTPNQTGSYRLDISKHGYIILGSPFNITVDPPSRKIPTSSATPKSETRVINRIVDFVNEKMLLTDKGELIKISSDSQSSSALTTLKTRMNEQSSVALSLAKILQKDAAREAKPTPEVFFEICEYIMKTCHFILQNSSSSRGLRLISGANKCISRDSLLLDDGIITEVAHTEQEMKKLLEARAALENNSIQNESVKDPDVAFIDNLLAADNRVSCQRIERRRKFERHRHYDDDTSQAESLDDDVFSFDGNRNSFLKRPASTENYLNPDVIMNRSQLVTPDIVYVNLLETEDPVICRQIDPTVKSAPVSLSGVLSSEHSITKAREFFKHNKEIKNKVTDLESNFFKSVEESLVSDESNSLSEADGLSVSEPSTADLSFFEQREAADILKNTEAFRGKPSKIIISRQENIFKQMDDQSRLNTCSRVKEIKNEEKETDVVQEAAEECAENEIVESTKVNVSVRKIINDFEKMLQAQNEQVDDILNTMLDHPSDKTLVPHRSDCVNEEDYPTGIQDYEKVGLHAPTTLIQNQETTTESLNGASSSTSYYMSEAFGARNSAEIMNSLKLEESETLKQNTPQLCTEKHKKIEIFHKSVFKQHIEENISDDDRVDDPSHRLKLDDNDDQVRSTTDEVVDGVVKDQGNVDSCHQGGTTPLNPNNGPELIADDKGDTLQNDLLNAIVAPFERLEQEASEQAVGTVREELLQIGKTLVEALLRHPIQTDTVKNVIKRVSLQKSLSAESVKIFLSSLDESNHQILSRQNDEISESIPRIVNSEVEGGAGQCEISEIDSEEKLGPMIDQFDSKFSSSSEFRKKSLGVENLTSLSMETSFDPDDSWREAFNEVERPLNDDQMKNHPVDTYHKQFKSKEEPCSGMVVCDTKSEDKSISSKFSVNEKTEEQQDLETTSVSSANNLTSEDQDSTRKASEKTVNLPISSVQKLQPQQDQAEEVACNINLMSLTLDGLLVSTEESRVTNEMEVLCLDESVPDDRENSSCPEHIPSLCDQTIPNEKLHEDIADIQLLRSKASLGDTEKQAESTLNINANSEIECTSVTQSLASCHNDSLLKQVKTEVNPSIIEATVRMPDRCLIDGTSKFVQKDEDTASKNHGLDENCINEQKNESNAVAFLTEPITSCDRLKEETVSLSTPFGEEELDSPSSMSKIEPNKVTECPLPAEENISREIFTSNMFNEDKRDCNLRESDSMITPMSVEIITKNLDDMAIISSRRSGTATEVIHNSIALAGTFEEENRDQLLHSCPPILLDPENCDSSSISSVDDCRELGSESINDSKNNFDETEIQQKSYQDDPIVAVTQSKELEGSDSDIGTSHIPAVTQKRSVDLSNDFRPPFSNFPFYCDESDEFGKIKCKLCSDQCNVDRKITASLPMSPASVSKIRCKLCSQQTVVECSSGDQNVQSDSKSVSSPMSTTLDEKSMDQNDLIITSTTSPVRDNIIPLHHESELCSEEAQAKENLHNELINIQDDDHERLKGNTNQSEISQKEVSKPVTKCNTYEREGLDLTSGKTEASGAHQHSDKNVRYAKKDESFNEEFILSTVQNTGWEEDNSSSQNEIVLSEPDGTLTTDISCHISEEGGLSLSERIQVSDGSNEDLAASVGGANEEEGPLQFSSRQNTVVSVTKEEMKPINTAEDSMSNENLSTNESGLDEIDPALDISPCTSVKPAEKLSNVEDKAFASDECIVNEPICDLKSSQIFQTESTLLPKEESNITPTSMSSCNDSAITTEMMCHTVEHCLESECSSPMSATNFQDITEEYNSQDIHHQKNNDSGAKHETKININVSDASPNKNFGICASVLDRDSLLNAALNTQTESEEKLSEIRHSTSVPEEQVTTQRSDDIQPSRNDTSSDKDTSIFAQKDALSELHDIDAQDEIRSIDGRENSTKLVQESNEKPHIINENVTSADVSIDETFLLQNTVNEATCKNQEDQNVEKKVSASDSDRDEKPLGNTLLDIESNVQADLSETKLDTEKVTPLPVEPTTSQHLCDFSSLSKVDSTKHSHSLEERRVFSSDDFVIVRSKNSKCSPSSEEPRIFSSDDFVIISSKSAKHAKSMVVSETKNSELSASQAVTSGEKDTSDDRDLNVVSSGDSSDTNIESHINILVHPNTTPTHKSAGIDDKNNINTDIIDIKDTKMDEKQAENVNRENEGKESLNVSSLSVMGISTMEDHFSTKEFSKDATDQEVKDTQSTVHPPNPDKFVLPSIQKVEAISNSTEEINSGGARNCGQLDFKLDDIELNSTDGISVENKYKNQDNVLNLNFSEDHKNIDELALKQSEIHSDVSEIEFKNVPNTEDSDAEIGSHVTNTVSDRTVMSESSRNSNVLEIDDSTHNERNNSIFSKDKSFMVEHQLMFDCVNESTEEIRLADHLTDVNGINVLQEVTNTLINLDGDSQTEVAAKSEAAGIATQETDIMRSESSSQLALHALNETFRKEVTDDDKNNEKEGTNLGPSENEMDSNDALIKNMIFSIVCEEDSPGDDHNSTNIDPISLTKNIGSSSLNSTDSNWFSSGGGEGFAEYHSDSIINDNWLDVKTDKLISWSPYGQASPETCSDSIQVSKELDFESIISAPNLDMALRKLEQKINNAQKSGMVVKSESKEIDTTRESLSTKCEIDSYSLPNFEAFPVDDSEEFRTSGSNEPLFDWKTISSMGVAEREIWGLPLVIPHEFASDNVNLSIPQPCTRVSRPSSPIMDTITEVQEEQEEETSSLPVIQSQTYCAEVLPVITLTPEHSVDEFVIEAVMDENKLLPLDDSKFREDLKILSVLDYMNVGVEKVPTCYTENFKAEQNNDVQNFIPHELSGENPPPPLETTKTQEIEIILNDEKEAINTCKSLLKTSSFLDCDRFDNATDKHTVSTKVLMDQDSSTVQPFECKLPSNETSDDTYNASSEDLSVKCSINLDSRVTISPEYEDPNEVGKYKSEEKSYRIKTDECFLEPALHSDNEDKISVTLKCAFDADTSATKLEEIPDNHSHIGSDFNEIKCKFEKSETFSRPQSPRMALLEEIQSIGKRVVEDKIKQFDKCESRYKESENPSNDSGTDGVCGKLEPTTLQGQFFSESQKTVSVPTQEKTTTIKEKKEKMNGHIAAQNKETENNRSNLVSFWKMYWDKIVEENQHNECSQPSQIGTKHSAKGIKTTPVLLARECELLGSVEDTIEEEKNYSCADTEDASEINMKKLNIIDRIRLFENFVNTMNLEENNRSAHERDILNATFPQGDGEETENFTSESKEINIQDDENTKCHTGEYKDTKRFELERNKSFQNRFIKAREFFELLEKHSSSRGAISIPNETQRTLFERSLPCGLEKKNRMEFRKKKRKRKSSRRQLEKGFIQSAPTSDSETPPHYSYQMWGSERLGQKVVERIHIKDLFEDVYNETDRTGLFRGGVPNKKAVLASLRSIDLLPEGVIEMTQNDEDDIMNRDLFFLSEPDKISKVPRGYQNVYPWIPTTPIHQYRSRPCAEHNLIPRNALLQILNED</sequence>
<feature type="region of interest" description="Disordered" evidence="3">
    <location>
        <begin position="1856"/>
        <end position="1882"/>
    </location>
</feature>
<evidence type="ECO:0000256" key="3">
    <source>
        <dbReference type="SAM" id="MobiDB-lite"/>
    </source>
</evidence>
<dbReference type="Gene3D" id="2.60.40.10">
    <property type="entry name" value="Immunoglobulins"/>
    <property type="match status" value="1"/>
</dbReference>
<feature type="region of interest" description="Disordered" evidence="3">
    <location>
        <begin position="2194"/>
        <end position="2217"/>
    </location>
</feature>
<feature type="region of interest" description="Disordered" evidence="3">
    <location>
        <begin position="2443"/>
        <end position="2466"/>
    </location>
</feature>
<protein>
    <submittedName>
        <fullName evidence="5">Uncharacterized protein</fullName>
    </submittedName>
</protein>
<dbReference type="PROSITE" id="PS50194">
    <property type="entry name" value="FILAMIN_REPEAT"/>
    <property type="match status" value="1"/>
</dbReference>
<dbReference type="InterPro" id="IPR017868">
    <property type="entry name" value="Filamin/ABP280_repeat-like"/>
</dbReference>
<feature type="compositionally biased region" description="Basic and acidic residues" evidence="3">
    <location>
        <begin position="2341"/>
        <end position="2351"/>
    </location>
</feature>
<feature type="compositionally biased region" description="Basic and acidic residues" evidence="3">
    <location>
        <begin position="1785"/>
        <end position="1794"/>
    </location>
</feature>
<feature type="compositionally biased region" description="Basic and acidic residues" evidence="3">
    <location>
        <begin position="1144"/>
        <end position="1156"/>
    </location>
</feature>
<feature type="compositionally biased region" description="Basic and acidic residues" evidence="3">
    <location>
        <begin position="2083"/>
        <end position="2092"/>
    </location>
</feature>
<feature type="region of interest" description="Disordered" evidence="3">
    <location>
        <begin position="1665"/>
        <end position="1684"/>
    </location>
</feature>
<dbReference type="Proteomes" id="UP001152759">
    <property type="component" value="Chromosome 8"/>
</dbReference>
<feature type="coiled-coil region" evidence="2">
    <location>
        <begin position="2835"/>
        <end position="2862"/>
    </location>
</feature>
<keyword evidence="6" id="KW-1185">Reference proteome</keyword>
<feature type="region of interest" description="Disordered" evidence="3">
    <location>
        <begin position="3574"/>
        <end position="3608"/>
    </location>
</feature>
<feature type="compositionally biased region" description="Basic residues" evidence="3">
    <location>
        <begin position="3575"/>
        <end position="3586"/>
    </location>
</feature>
<feature type="transmembrane region" description="Helical" evidence="4">
    <location>
        <begin position="20"/>
        <end position="46"/>
    </location>
</feature>
<evidence type="ECO:0000313" key="6">
    <source>
        <dbReference type="Proteomes" id="UP001152759"/>
    </source>
</evidence>
<evidence type="ECO:0000256" key="4">
    <source>
        <dbReference type="SAM" id="Phobius"/>
    </source>
</evidence>
<feature type="region of interest" description="Disordered" evidence="3">
    <location>
        <begin position="2081"/>
        <end position="2123"/>
    </location>
</feature>
<feature type="compositionally biased region" description="Basic and acidic residues" evidence="3">
    <location>
        <begin position="2698"/>
        <end position="2712"/>
    </location>
</feature>
<name>A0A9P0ALM4_BEMTA</name>
<feature type="region of interest" description="Disordered" evidence="3">
    <location>
        <begin position="1773"/>
        <end position="1794"/>
    </location>
</feature>
<reference evidence="5" key="1">
    <citation type="submission" date="2021-12" db="EMBL/GenBank/DDBJ databases">
        <authorList>
            <person name="King R."/>
        </authorList>
    </citation>
    <scope>NUCLEOTIDE SEQUENCE</scope>
</reference>
<evidence type="ECO:0000256" key="2">
    <source>
        <dbReference type="SAM" id="Coils"/>
    </source>
</evidence>
<evidence type="ECO:0000256" key="1">
    <source>
        <dbReference type="PROSITE-ProRule" id="PRU00087"/>
    </source>
</evidence>
<evidence type="ECO:0000313" key="5">
    <source>
        <dbReference type="EMBL" id="CAH0394461.1"/>
    </source>
</evidence>
<feature type="transmembrane region" description="Helical" evidence="4">
    <location>
        <begin position="177"/>
        <end position="198"/>
    </location>
</feature>
<accession>A0A9P0ALM4</accession>
<feature type="compositionally biased region" description="Polar residues" evidence="3">
    <location>
        <begin position="2326"/>
        <end position="2339"/>
    </location>
</feature>